<dbReference type="PANTHER" id="PTHR14255">
    <property type="entry name" value="CEREBLON"/>
    <property type="match status" value="1"/>
</dbReference>
<keyword evidence="4 5" id="KW-0472">Membrane</keyword>
<evidence type="ECO:0000313" key="8">
    <source>
        <dbReference type="Proteomes" id="UP000013827"/>
    </source>
</evidence>
<dbReference type="RefSeq" id="XP_005784945.1">
    <property type="nucleotide sequence ID" value="XM_005784888.1"/>
</dbReference>
<feature type="chain" id="PRO_5044291731" description="Sulfite exporter TauE/SafE" evidence="6">
    <location>
        <begin position="18"/>
        <end position="570"/>
    </location>
</feature>
<feature type="transmembrane region" description="Helical" evidence="5">
    <location>
        <begin position="171"/>
        <end position="191"/>
    </location>
</feature>
<evidence type="ECO:0008006" key="9">
    <source>
        <dbReference type="Google" id="ProtNLM"/>
    </source>
</evidence>
<dbReference type="GO" id="GO:0016567">
    <property type="term" value="P:protein ubiquitination"/>
    <property type="evidence" value="ECO:0007669"/>
    <property type="project" value="TreeGrafter"/>
</dbReference>
<organism evidence="7 8">
    <name type="scientific">Emiliania huxleyi (strain CCMP1516)</name>
    <dbReference type="NCBI Taxonomy" id="280463"/>
    <lineage>
        <taxon>Eukaryota</taxon>
        <taxon>Haptista</taxon>
        <taxon>Haptophyta</taxon>
        <taxon>Prymnesiophyceae</taxon>
        <taxon>Isochrysidales</taxon>
        <taxon>Noelaerhabdaceae</taxon>
        <taxon>Emiliania</taxon>
    </lineage>
</organism>
<keyword evidence="6" id="KW-0732">Signal</keyword>
<evidence type="ECO:0000313" key="7">
    <source>
        <dbReference type="EnsemblProtists" id="EOD32516"/>
    </source>
</evidence>
<accession>A0A0D3K9T1</accession>
<dbReference type="EnsemblProtists" id="EOD32516">
    <property type="protein sequence ID" value="EOD32516"/>
    <property type="gene ID" value="EMIHUDRAFT_230870"/>
</dbReference>
<evidence type="ECO:0000256" key="5">
    <source>
        <dbReference type="SAM" id="Phobius"/>
    </source>
</evidence>
<dbReference type="AlphaFoldDB" id="A0A0D3K9T1"/>
<dbReference type="PaxDb" id="2903-EOD32516"/>
<reference evidence="7" key="2">
    <citation type="submission" date="2024-10" db="UniProtKB">
        <authorList>
            <consortium name="EnsemblProtists"/>
        </authorList>
    </citation>
    <scope>IDENTIFICATION</scope>
</reference>
<name>A0A0D3K9T1_EMIH1</name>
<dbReference type="HOGENOM" id="CLU_029011_1_1_1"/>
<dbReference type="InterPro" id="IPR002781">
    <property type="entry name" value="TM_pro_TauE-like"/>
</dbReference>
<dbReference type="KEGG" id="ehx:EMIHUDRAFT_230870"/>
<dbReference type="GO" id="GO:0031464">
    <property type="term" value="C:Cul4A-RING E3 ubiquitin ligase complex"/>
    <property type="evidence" value="ECO:0007669"/>
    <property type="project" value="TreeGrafter"/>
</dbReference>
<proteinExistence type="predicted"/>
<keyword evidence="2 5" id="KW-0812">Transmembrane</keyword>
<feature type="transmembrane region" description="Helical" evidence="5">
    <location>
        <begin position="347"/>
        <end position="368"/>
    </location>
</feature>
<dbReference type="GO" id="GO:0016020">
    <property type="term" value="C:membrane"/>
    <property type="evidence" value="ECO:0007669"/>
    <property type="project" value="UniProtKB-SubCell"/>
</dbReference>
<feature type="signal peptide" evidence="6">
    <location>
        <begin position="1"/>
        <end position="17"/>
    </location>
</feature>
<evidence type="ECO:0000256" key="1">
    <source>
        <dbReference type="ARBA" id="ARBA00004141"/>
    </source>
</evidence>
<reference evidence="8" key="1">
    <citation type="journal article" date="2013" name="Nature">
        <title>Pan genome of the phytoplankton Emiliania underpins its global distribution.</title>
        <authorList>
            <person name="Read B.A."/>
            <person name="Kegel J."/>
            <person name="Klute M.J."/>
            <person name="Kuo A."/>
            <person name="Lefebvre S.C."/>
            <person name="Maumus F."/>
            <person name="Mayer C."/>
            <person name="Miller J."/>
            <person name="Monier A."/>
            <person name="Salamov A."/>
            <person name="Young J."/>
            <person name="Aguilar M."/>
            <person name="Claverie J.M."/>
            <person name="Frickenhaus S."/>
            <person name="Gonzalez K."/>
            <person name="Herman E.K."/>
            <person name="Lin Y.C."/>
            <person name="Napier J."/>
            <person name="Ogata H."/>
            <person name="Sarno A.F."/>
            <person name="Shmutz J."/>
            <person name="Schroeder D."/>
            <person name="de Vargas C."/>
            <person name="Verret F."/>
            <person name="von Dassow P."/>
            <person name="Valentin K."/>
            <person name="Van de Peer Y."/>
            <person name="Wheeler G."/>
            <person name="Dacks J.B."/>
            <person name="Delwiche C.F."/>
            <person name="Dyhrman S.T."/>
            <person name="Glockner G."/>
            <person name="John U."/>
            <person name="Richards T."/>
            <person name="Worden A.Z."/>
            <person name="Zhang X."/>
            <person name="Grigoriev I.V."/>
            <person name="Allen A.E."/>
            <person name="Bidle K."/>
            <person name="Borodovsky M."/>
            <person name="Bowler C."/>
            <person name="Brownlee C."/>
            <person name="Cock J.M."/>
            <person name="Elias M."/>
            <person name="Gladyshev V.N."/>
            <person name="Groth M."/>
            <person name="Guda C."/>
            <person name="Hadaegh A."/>
            <person name="Iglesias-Rodriguez M.D."/>
            <person name="Jenkins J."/>
            <person name="Jones B.M."/>
            <person name="Lawson T."/>
            <person name="Leese F."/>
            <person name="Lindquist E."/>
            <person name="Lobanov A."/>
            <person name="Lomsadze A."/>
            <person name="Malik S.B."/>
            <person name="Marsh M.E."/>
            <person name="Mackinder L."/>
            <person name="Mock T."/>
            <person name="Mueller-Roeber B."/>
            <person name="Pagarete A."/>
            <person name="Parker M."/>
            <person name="Probert I."/>
            <person name="Quesneville H."/>
            <person name="Raines C."/>
            <person name="Rensing S.A."/>
            <person name="Riano-Pachon D.M."/>
            <person name="Richier S."/>
            <person name="Rokitta S."/>
            <person name="Shiraiwa Y."/>
            <person name="Soanes D.M."/>
            <person name="van der Giezen M."/>
            <person name="Wahlund T.M."/>
            <person name="Williams B."/>
            <person name="Wilson W."/>
            <person name="Wolfe G."/>
            <person name="Wurch L.L."/>
        </authorList>
    </citation>
    <scope>NUCLEOTIDE SEQUENCE</scope>
</reference>
<dbReference type="PANTHER" id="PTHR14255:SF3">
    <property type="entry name" value="SULFITE EXPORTER TAUE_SAFE FAMILY PROTEIN 5-RELATED"/>
    <property type="match status" value="1"/>
</dbReference>
<feature type="transmembrane region" description="Helical" evidence="5">
    <location>
        <begin position="197"/>
        <end position="215"/>
    </location>
</feature>
<protein>
    <recommendedName>
        <fullName evidence="9">Sulfite exporter TauE/SafE</fullName>
    </recommendedName>
</protein>
<dbReference type="Proteomes" id="UP000013827">
    <property type="component" value="Unassembled WGS sequence"/>
</dbReference>
<dbReference type="Pfam" id="PF01925">
    <property type="entry name" value="TauE"/>
    <property type="match status" value="1"/>
</dbReference>
<keyword evidence="3 5" id="KW-1133">Transmembrane helix</keyword>
<comment type="subcellular location">
    <subcellularLocation>
        <location evidence="1">Membrane</location>
        <topology evidence="1">Multi-pass membrane protein</topology>
    </subcellularLocation>
</comment>
<evidence type="ECO:0000256" key="2">
    <source>
        <dbReference type="ARBA" id="ARBA00022692"/>
    </source>
</evidence>
<evidence type="ECO:0000256" key="3">
    <source>
        <dbReference type="ARBA" id="ARBA00022989"/>
    </source>
</evidence>
<dbReference type="OMA" id="NMVHKIQ"/>
<dbReference type="GeneID" id="17277789"/>
<dbReference type="eggNOG" id="ENOG502QWNB">
    <property type="taxonomic scope" value="Eukaryota"/>
</dbReference>
<evidence type="ECO:0000256" key="4">
    <source>
        <dbReference type="ARBA" id="ARBA00023136"/>
    </source>
</evidence>
<keyword evidence="8" id="KW-1185">Reference proteome</keyword>
<feature type="transmembrane region" description="Helical" evidence="5">
    <location>
        <begin position="517"/>
        <end position="543"/>
    </location>
</feature>
<feature type="transmembrane region" description="Helical" evidence="5">
    <location>
        <begin position="102"/>
        <end position="135"/>
    </location>
</feature>
<sequence length="570" mass="60128">MLFAFAESWLSARVVSAAPCSPSTQLADCGPIHICAPWPKGTDGNICRPCVDDSECEGGPEMECHIDVAHEWAFATSHGLPPLSEAVCAHKSLLPLDLHDTVGFSLTIVASALASGSGIGGGGLLIPLLILVFGFPERRATPLSNVVILGGAVANLGFNLCKPHPSRRKPLIAFEVALMMEPMTMLGALVGTTLNKIFPSWLTTLMLVLLLSFTARRTWAKGRERWDKERARLRCAADESQQSGLLAAEQSSAASERSSVLNLAGAAAAGADLRTASLDEEEAEAAARRRSGQLEALMRAERRLRHYARDVFPLLALLVACFALSLLRGTSRSHSLLDVSCGSPAYLALWAAQLLLLVAASLAIRAALMRRHARRREIGYPFLPDDVEWTVSNTTLYPLLCVGAGLCAGAPPARRRAVRAASMTCPTAESSVGMFGIGGGIVKGPLMLEMGMLPAVSSATASFMILFTSATAALNFALFGALDPQYAGVLFCAGLAGTCAGQLGLDWLLRRLGASQSLIVLLIAVVIGLSAAMMGVVGTIAVVEEVRHGVPQGFHSICATEASGGDRYIE</sequence>
<dbReference type="STRING" id="2903.R1FAS3"/>
<feature type="transmembrane region" description="Helical" evidence="5">
    <location>
        <begin position="307"/>
        <end position="327"/>
    </location>
</feature>
<feature type="transmembrane region" description="Helical" evidence="5">
    <location>
        <begin position="453"/>
        <end position="479"/>
    </location>
</feature>
<evidence type="ECO:0000256" key="6">
    <source>
        <dbReference type="SAM" id="SignalP"/>
    </source>
</evidence>
<feature type="transmembrane region" description="Helical" evidence="5">
    <location>
        <begin position="485"/>
        <end position="505"/>
    </location>
</feature>